<reference evidence="2" key="1">
    <citation type="submission" date="2024-07" db="EMBL/GenBank/DDBJ databases">
        <title>Identification and characteristics of an arsenic-resistant bacterial isolate, which belongs to a novel species.</title>
        <authorList>
            <person name="Juszczyk A."/>
            <person name="Kowalczyk A."/>
            <person name="Was K."/>
            <person name="Kosowicz W."/>
            <person name="Budzyn A."/>
            <person name="Latowski D."/>
        </authorList>
    </citation>
    <scope>NUCLEOTIDE SEQUENCE</scope>
    <source>
        <strain evidence="2">As8PL</strain>
        <plasmid evidence="2">unnamed</plasmid>
    </source>
</reference>
<feature type="transmembrane region" description="Helical" evidence="1">
    <location>
        <begin position="67"/>
        <end position="87"/>
    </location>
</feature>
<geneLocation type="plasmid" evidence="2">
    <name>unnamed</name>
</geneLocation>
<accession>A0AB39BN01</accession>
<organism evidence="2">
    <name type="scientific">Alkalihalophilus sp. As8PL</name>
    <dbReference type="NCBI Taxonomy" id="3237103"/>
    <lineage>
        <taxon>Bacteria</taxon>
        <taxon>Bacillati</taxon>
        <taxon>Bacillota</taxon>
        <taxon>Bacilli</taxon>
        <taxon>Bacillales</taxon>
        <taxon>Bacillaceae</taxon>
        <taxon>Alkalihalophilus</taxon>
    </lineage>
</organism>
<evidence type="ECO:0000256" key="1">
    <source>
        <dbReference type="SAM" id="Phobius"/>
    </source>
</evidence>
<feature type="transmembrane region" description="Helical" evidence="1">
    <location>
        <begin position="148"/>
        <end position="168"/>
    </location>
</feature>
<proteinExistence type="predicted"/>
<keyword evidence="1" id="KW-1133">Transmembrane helix</keyword>
<keyword evidence="1" id="KW-0472">Membrane</keyword>
<dbReference type="EMBL" id="CP162550">
    <property type="protein sequence ID" value="XDI35069.1"/>
    <property type="molecule type" value="Genomic_DNA"/>
</dbReference>
<gene>
    <name evidence="2" type="ORF">AB3N04_00905</name>
</gene>
<protein>
    <submittedName>
        <fullName evidence="2">Uncharacterized protein</fullName>
    </submittedName>
</protein>
<sequence length="169" mass="19036">MFNVEEHNQNVGQTVSSNDGTFISSAANDILMLFPTVVKTGFDIISLLFVLAVMALPYAIMTKNAQWLKFSTGTMIMSGLVIVLLRFGFLFVSTNTGQEWVAMIRDILTLVSSIAFYSAIGMLLIAFYVRVFHKAFQHQDYLRWSRRLYFSAAIVFVLSLILPTITLMV</sequence>
<keyword evidence="2" id="KW-0614">Plasmid</keyword>
<feature type="transmembrane region" description="Helical" evidence="1">
    <location>
        <begin position="107"/>
        <end position="128"/>
    </location>
</feature>
<evidence type="ECO:0000313" key="2">
    <source>
        <dbReference type="EMBL" id="XDI35069.1"/>
    </source>
</evidence>
<dbReference type="AlphaFoldDB" id="A0AB39BN01"/>
<keyword evidence="1" id="KW-0812">Transmembrane</keyword>
<name>A0AB39BN01_9BACI</name>
<dbReference type="RefSeq" id="WP_368502687.1">
    <property type="nucleotide sequence ID" value="NZ_CP162550.1"/>
</dbReference>
<feature type="transmembrane region" description="Helical" evidence="1">
    <location>
        <begin position="41"/>
        <end position="60"/>
    </location>
</feature>